<reference evidence="3" key="1">
    <citation type="journal article" date="2014" name="Genome Announc.">
        <title>Draft genome sequence of the formaldehyde-resistant fungus Byssochlamys spectabilis No. 5 (anamorph Paecilomyces variotii No. 5) (NBRC109023).</title>
        <authorList>
            <person name="Oka T."/>
            <person name="Ekino K."/>
            <person name="Fukuda K."/>
            <person name="Nomura Y."/>
        </authorList>
    </citation>
    <scope>NUCLEOTIDE SEQUENCE [LARGE SCALE GENOMIC DNA]</scope>
    <source>
        <strain evidence="3">No. 5 / NBRC 109023</strain>
    </source>
</reference>
<dbReference type="eggNOG" id="ENOG502SS74">
    <property type="taxonomic scope" value="Eukaryota"/>
</dbReference>
<evidence type="ECO:0000313" key="2">
    <source>
        <dbReference type="EMBL" id="GAD92123.1"/>
    </source>
</evidence>
<feature type="compositionally biased region" description="Basic and acidic residues" evidence="1">
    <location>
        <begin position="295"/>
        <end position="306"/>
    </location>
</feature>
<dbReference type="Proteomes" id="UP000018001">
    <property type="component" value="Unassembled WGS sequence"/>
</dbReference>
<comment type="caution">
    <text evidence="2">The sequence shown here is derived from an EMBL/GenBank/DDBJ whole genome shotgun (WGS) entry which is preliminary data.</text>
</comment>
<organism evidence="2 3">
    <name type="scientific">Byssochlamys spectabilis (strain No. 5 / NBRC 109023)</name>
    <name type="common">Paecilomyces variotii</name>
    <dbReference type="NCBI Taxonomy" id="1356009"/>
    <lineage>
        <taxon>Eukaryota</taxon>
        <taxon>Fungi</taxon>
        <taxon>Dikarya</taxon>
        <taxon>Ascomycota</taxon>
        <taxon>Pezizomycotina</taxon>
        <taxon>Eurotiomycetes</taxon>
        <taxon>Eurotiomycetidae</taxon>
        <taxon>Eurotiales</taxon>
        <taxon>Thermoascaceae</taxon>
        <taxon>Paecilomyces</taxon>
    </lineage>
</organism>
<accession>V5FK23</accession>
<feature type="region of interest" description="Disordered" evidence="1">
    <location>
        <begin position="1"/>
        <end position="27"/>
    </location>
</feature>
<dbReference type="OrthoDB" id="5356476at2759"/>
<sequence>MTTVAHQGQPPEAMKPPAATEVPEPLPNAAQIPLESFKLPTFPAQAAALQALTLTSDIKPSEYSDQLATALDPEAIPPTFPKSIEALTLELFSLGFPPPFLTTLSKALPKLKTLTLYSQLVDGVGDGSRKDAGEFFNDILIGKKENGGGLRELHLLDVFCRKGFMAGLGGILEEISDPEAESTYQVRSALRFLEVSYTYRGHADESFLDRIPADELPAMLVPSLLAASFSLAAPPERPSDSSSDLADDPLYVDENGVPIPGRRPEGVVPVSPANAGTALLMRKLTGSEVDHEGLEIVKQDEQKNEQQDEEDGEAKIHIPGTGPGPRNLKMLDSTIYTLDTEQLAHILRAQKELAILSASVIVSATEASKKALLDSLRGGKDGSAGKDLEVIEIVGVPDAEFSQAVSESTQTTTDELLKQIFPSQSDMSDLLTHLPRLENFKMTILRASSFGSVEWTRAPGGSWNGGIVQGKKDTKGEAETTAAKV</sequence>
<proteinExistence type="predicted"/>
<feature type="region of interest" description="Disordered" evidence="1">
    <location>
        <begin position="464"/>
        <end position="485"/>
    </location>
</feature>
<name>V5FK23_BYSSN</name>
<feature type="region of interest" description="Disordered" evidence="1">
    <location>
        <begin position="295"/>
        <end position="327"/>
    </location>
</feature>
<feature type="region of interest" description="Disordered" evidence="1">
    <location>
        <begin position="232"/>
        <end position="271"/>
    </location>
</feature>
<dbReference type="EMBL" id="BAUL01000019">
    <property type="protein sequence ID" value="GAD92123.1"/>
    <property type="molecule type" value="Genomic_DNA"/>
</dbReference>
<dbReference type="InParanoid" id="V5FK23"/>
<gene>
    <name evidence="2" type="ORF">PVAR5_0709</name>
</gene>
<keyword evidence="3" id="KW-1185">Reference proteome</keyword>
<feature type="compositionally biased region" description="Low complexity" evidence="1">
    <location>
        <begin position="232"/>
        <end position="244"/>
    </location>
</feature>
<evidence type="ECO:0000313" key="3">
    <source>
        <dbReference type="Proteomes" id="UP000018001"/>
    </source>
</evidence>
<evidence type="ECO:0000256" key="1">
    <source>
        <dbReference type="SAM" id="MobiDB-lite"/>
    </source>
</evidence>
<dbReference type="AlphaFoldDB" id="V5FK23"/>
<dbReference type="HOGENOM" id="CLU_057385_0_0_1"/>
<protein>
    <submittedName>
        <fullName evidence="2">Uncharacterized protein</fullName>
    </submittedName>
</protein>